<evidence type="ECO:0000256" key="13">
    <source>
        <dbReference type="ARBA" id="ARBA00022932"/>
    </source>
</evidence>
<dbReference type="Pfam" id="PF01068">
    <property type="entry name" value="DNA_ligase_A_M"/>
    <property type="match status" value="1"/>
</dbReference>
<evidence type="ECO:0000256" key="18">
    <source>
        <dbReference type="ARBA" id="ARBA00023268"/>
    </source>
</evidence>
<keyword evidence="4" id="KW-0808">Transferase</keyword>
<dbReference type="InterPro" id="IPR014145">
    <property type="entry name" value="LigD_pol_dom"/>
</dbReference>
<dbReference type="Gene3D" id="3.30.1490.70">
    <property type="match status" value="1"/>
</dbReference>
<dbReference type="InterPro" id="IPR012340">
    <property type="entry name" value="NA-bd_OB-fold"/>
</dbReference>
<evidence type="ECO:0000313" key="22">
    <source>
        <dbReference type="EMBL" id="AVR45470.1"/>
    </source>
</evidence>
<dbReference type="CDD" id="cd07906">
    <property type="entry name" value="Adenylation_DNA_ligase_LigD_LigC"/>
    <property type="match status" value="1"/>
</dbReference>
<evidence type="ECO:0000256" key="17">
    <source>
        <dbReference type="ARBA" id="ARBA00023211"/>
    </source>
</evidence>
<evidence type="ECO:0000256" key="19">
    <source>
        <dbReference type="ARBA" id="ARBA00029943"/>
    </source>
</evidence>
<proteinExistence type="predicted"/>
<dbReference type="GO" id="GO:0004527">
    <property type="term" value="F:exonuclease activity"/>
    <property type="evidence" value="ECO:0007669"/>
    <property type="project" value="UniProtKB-KW"/>
</dbReference>
<dbReference type="Pfam" id="PF21686">
    <property type="entry name" value="LigD_Prim-Pol"/>
    <property type="match status" value="1"/>
</dbReference>
<name>A0A2R3Z5C5_9FLAO</name>
<dbReference type="NCBIfam" id="TIGR02776">
    <property type="entry name" value="NHEJ_ligase_prk"/>
    <property type="match status" value="1"/>
</dbReference>
<keyword evidence="6" id="KW-0540">Nuclease</keyword>
<dbReference type="Proteomes" id="UP000241507">
    <property type="component" value="Chromosome"/>
</dbReference>
<evidence type="ECO:0000256" key="6">
    <source>
        <dbReference type="ARBA" id="ARBA00022722"/>
    </source>
</evidence>
<dbReference type="PROSITE" id="PS00333">
    <property type="entry name" value="DNA_LIGASE_A2"/>
    <property type="match status" value="1"/>
</dbReference>
<dbReference type="Gene3D" id="3.30.470.30">
    <property type="entry name" value="DNA ligase/mRNA capping enzyme"/>
    <property type="match status" value="1"/>
</dbReference>
<dbReference type="Pfam" id="PF04679">
    <property type="entry name" value="DNA_ligase_A_C"/>
    <property type="match status" value="1"/>
</dbReference>
<evidence type="ECO:0000256" key="2">
    <source>
        <dbReference type="ARBA" id="ARBA00012727"/>
    </source>
</evidence>
<dbReference type="SUPFAM" id="SSF50249">
    <property type="entry name" value="Nucleic acid-binding proteins"/>
    <property type="match status" value="1"/>
</dbReference>
<dbReference type="GO" id="GO:0006281">
    <property type="term" value="P:DNA repair"/>
    <property type="evidence" value="ECO:0007669"/>
    <property type="project" value="UniProtKB-KW"/>
</dbReference>
<keyword evidence="3 22" id="KW-0436">Ligase</keyword>
<evidence type="ECO:0000313" key="23">
    <source>
        <dbReference type="Proteomes" id="UP000241507"/>
    </source>
</evidence>
<dbReference type="RefSeq" id="WP_107012248.1">
    <property type="nucleotide sequence ID" value="NZ_CP028136.1"/>
</dbReference>
<dbReference type="EC" id="6.5.1.1" evidence="2"/>
<dbReference type="InterPro" id="IPR052171">
    <property type="entry name" value="NHEJ_LigD"/>
</dbReference>
<keyword evidence="18" id="KW-0511">Multifunctional enzyme</keyword>
<sequence>MSLDEYLKKRDFQRTPEPEGAVVNQEGRLRFVIQRHQATRLHYDLRLEMQGTLKSWAVPKGPSMNPDHKRLAIQTEDHPIQYLFFKGTIPKGNYGAGEMDIWDEGYYQGAGGISKKQLLQQFIKGDLKIEFFGKKIKGTFALVKTKRGGEKDNQWLLIKKKDEYATDLDYNAEDFPPGQEIKKPTEPKVKSIQPSETIEPMLATATKEIFNDPAWIYELKWDGYRMIANMKDGKVDLYSRNGISFNSKFSRLVRDLEQIPHNTILDGEVVVVDKKGIPDFQKLQNYDEQTLGELRYYVFDMLFLNGLSMMDLPLLQRKSLIEEVIEDTYHTFYCEHLEGMGKTFFQRAIDAGMEGVIAKKADSVYTPGYRSEKWLKIKEVKSTEAIICGYTESDNAGFRSLILGLFREGQLEYIGNCGSGFSGAKHKELLKKFKPLEISESPFEKSINLKGRSPVWVKPELVCEVKYTEWTKGGHLRHPVFKGLRADKTLPEITGEKVIDKPEEISASASKDANSDTSEAKPGHLKINNIDVPITNLEKIYWPDSGYSKYDLIDYYLNISEYILPYLKDRPENLHRHPDGINSQGFFQKDNEGILPEWVETVKIHSKSSKKEIEYLLCQNEATLLYMANLGCIEINPWNSRLEELDKPDYAVIDLDPSDKNTFEEVIEVAQVAKEILDAAQIEAYCKTTGSSGIHIYMPLGAAYTYDEARDFTKLICYFIKERTGDLTSMERAVKNRKGKIYLDYLQNRRGQTLAAPYCVRPKPGAPVSAPIEWDELKSGLQILDFNLKNMPERLKEKGDLFKGVLEKQIDMEAALARINEL</sequence>
<evidence type="ECO:0000256" key="4">
    <source>
        <dbReference type="ARBA" id="ARBA00022679"/>
    </source>
</evidence>
<evidence type="ECO:0000256" key="5">
    <source>
        <dbReference type="ARBA" id="ARBA00022695"/>
    </source>
</evidence>
<keyword evidence="14" id="KW-0238">DNA-binding</keyword>
<dbReference type="SUPFAM" id="SSF56091">
    <property type="entry name" value="DNA ligase/mRNA capping enzyme, catalytic domain"/>
    <property type="match status" value="1"/>
</dbReference>
<dbReference type="InterPro" id="IPR014143">
    <property type="entry name" value="NHEJ_ligase_prk"/>
</dbReference>
<dbReference type="InterPro" id="IPR012310">
    <property type="entry name" value="DNA_ligase_ATP-dep_cent"/>
</dbReference>
<feature type="domain" description="ATP-dependent DNA ligase family profile" evidence="21">
    <location>
        <begin position="296"/>
        <end position="430"/>
    </location>
</feature>
<dbReference type="PANTHER" id="PTHR42705">
    <property type="entry name" value="BIFUNCTIONAL NON-HOMOLOGOUS END JOINING PROTEIN LIGD"/>
    <property type="match status" value="1"/>
</dbReference>
<evidence type="ECO:0000256" key="16">
    <source>
        <dbReference type="ARBA" id="ARBA00023204"/>
    </source>
</evidence>
<dbReference type="InterPro" id="IPR014144">
    <property type="entry name" value="LigD_PE_domain"/>
</dbReference>
<dbReference type="Gene3D" id="2.40.50.140">
    <property type="entry name" value="Nucleic acid-binding proteins"/>
    <property type="match status" value="1"/>
</dbReference>
<evidence type="ECO:0000256" key="10">
    <source>
        <dbReference type="ARBA" id="ARBA00022801"/>
    </source>
</evidence>
<evidence type="ECO:0000256" key="20">
    <source>
        <dbReference type="ARBA" id="ARBA00034003"/>
    </source>
</evidence>
<keyword evidence="9" id="KW-0227">DNA damage</keyword>
<keyword evidence="17" id="KW-0464">Manganese</keyword>
<evidence type="ECO:0000259" key="21">
    <source>
        <dbReference type="PROSITE" id="PS50160"/>
    </source>
</evidence>
<evidence type="ECO:0000256" key="1">
    <source>
        <dbReference type="ARBA" id="ARBA00001936"/>
    </source>
</evidence>
<dbReference type="OrthoDB" id="9802472at2"/>
<evidence type="ECO:0000256" key="8">
    <source>
        <dbReference type="ARBA" id="ARBA00022741"/>
    </source>
</evidence>
<dbReference type="InterPro" id="IPR016059">
    <property type="entry name" value="DNA_ligase_ATP-dep_CS"/>
</dbReference>
<dbReference type="GO" id="GO:0046872">
    <property type="term" value="F:metal ion binding"/>
    <property type="evidence" value="ECO:0007669"/>
    <property type="project" value="UniProtKB-KW"/>
</dbReference>
<evidence type="ECO:0000256" key="9">
    <source>
        <dbReference type="ARBA" id="ARBA00022763"/>
    </source>
</evidence>
<organism evidence="22 23">
    <name type="scientific">Christiangramia fulva</name>
    <dbReference type="NCBI Taxonomy" id="2126553"/>
    <lineage>
        <taxon>Bacteria</taxon>
        <taxon>Pseudomonadati</taxon>
        <taxon>Bacteroidota</taxon>
        <taxon>Flavobacteriia</taxon>
        <taxon>Flavobacteriales</taxon>
        <taxon>Flavobacteriaceae</taxon>
        <taxon>Christiangramia</taxon>
    </lineage>
</organism>
<dbReference type="GO" id="GO:0003910">
    <property type="term" value="F:DNA ligase (ATP) activity"/>
    <property type="evidence" value="ECO:0007669"/>
    <property type="project" value="UniProtKB-EC"/>
</dbReference>
<dbReference type="NCBIfam" id="TIGR02779">
    <property type="entry name" value="NHEJ_ligase_lig"/>
    <property type="match status" value="1"/>
</dbReference>
<dbReference type="PANTHER" id="PTHR42705:SF3">
    <property type="entry name" value="ATP-DEPENDENT DNA LIGASE"/>
    <property type="match status" value="1"/>
</dbReference>
<dbReference type="NCBIfam" id="TIGR02778">
    <property type="entry name" value="ligD_pol"/>
    <property type="match status" value="1"/>
</dbReference>
<dbReference type="EMBL" id="CP028136">
    <property type="protein sequence ID" value="AVR45470.1"/>
    <property type="molecule type" value="Genomic_DNA"/>
</dbReference>
<comment type="cofactor">
    <cofactor evidence="1">
        <name>Mn(2+)</name>
        <dbReference type="ChEBI" id="CHEBI:29035"/>
    </cofactor>
</comment>
<dbReference type="Pfam" id="PF13298">
    <property type="entry name" value="LigD_N"/>
    <property type="match status" value="1"/>
</dbReference>
<keyword evidence="7" id="KW-0479">Metal-binding</keyword>
<dbReference type="GO" id="GO:0003887">
    <property type="term" value="F:DNA-directed DNA polymerase activity"/>
    <property type="evidence" value="ECO:0007669"/>
    <property type="project" value="UniProtKB-KW"/>
</dbReference>
<dbReference type="InterPro" id="IPR014146">
    <property type="entry name" value="LigD_ligase_dom"/>
</dbReference>
<keyword evidence="11" id="KW-0269">Exonuclease</keyword>
<dbReference type="Gene3D" id="3.90.920.10">
    <property type="entry name" value="DNA primase, PRIM domain"/>
    <property type="match status" value="1"/>
</dbReference>
<dbReference type="GO" id="GO:0006310">
    <property type="term" value="P:DNA recombination"/>
    <property type="evidence" value="ECO:0007669"/>
    <property type="project" value="UniProtKB-KW"/>
</dbReference>
<keyword evidence="23" id="KW-1185">Reference proteome</keyword>
<dbReference type="CDD" id="cd07971">
    <property type="entry name" value="OBF_DNA_ligase_LigD"/>
    <property type="match status" value="1"/>
</dbReference>
<keyword evidence="16" id="KW-0234">DNA repair</keyword>
<dbReference type="AlphaFoldDB" id="A0A2R3Z5C5"/>
<dbReference type="InterPro" id="IPR012309">
    <property type="entry name" value="DNA_ligase_ATP-dep_C"/>
</dbReference>
<reference evidence="23" key="1">
    <citation type="submission" date="2018-03" db="EMBL/GenBank/DDBJ databases">
        <title>Gramella fulva sp. nov., isolated from a dry surface of tidal flat.</title>
        <authorList>
            <person name="Hwang S.H."/>
            <person name="Hwang W.M."/>
            <person name="Kang K."/>
            <person name="Ahn T.-Y."/>
        </authorList>
    </citation>
    <scope>NUCLEOTIDE SEQUENCE [LARGE SCALE GENOMIC DNA]</scope>
    <source>
        <strain evidence="23">SH35</strain>
    </source>
</reference>
<dbReference type="NCBIfam" id="TIGR02777">
    <property type="entry name" value="LigD_PE_dom"/>
    <property type="match status" value="1"/>
</dbReference>
<keyword evidence="8" id="KW-0547">Nucleotide-binding</keyword>
<evidence type="ECO:0000256" key="14">
    <source>
        <dbReference type="ARBA" id="ARBA00023125"/>
    </source>
</evidence>
<dbReference type="PROSITE" id="PS50160">
    <property type="entry name" value="DNA_LIGASE_A3"/>
    <property type="match status" value="1"/>
</dbReference>
<keyword evidence="12" id="KW-0067">ATP-binding</keyword>
<gene>
    <name evidence="22" type="primary">ligD</name>
    <name evidence="22" type="ORF">C7S20_09415</name>
</gene>
<dbReference type="GO" id="GO:0003677">
    <property type="term" value="F:DNA binding"/>
    <property type="evidence" value="ECO:0007669"/>
    <property type="project" value="UniProtKB-KW"/>
</dbReference>
<dbReference type="GO" id="GO:0005524">
    <property type="term" value="F:ATP binding"/>
    <property type="evidence" value="ECO:0007669"/>
    <property type="project" value="UniProtKB-KW"/>
</dbReference>
<keyword evidence="15" id="KW-0233">DNA recombination</keyword>
<evidence type="ECO:0000256" key="12">
    <source>
        <dbReference type="ARBA" id="ARBA00022840"/>
    </source>
</evidence>
<evidence type="ECO:0000256" key="7">
    <source>
        <dbReference type="ARBA" id="ARBA00022723"/>
    </source>
</evidence>
<keyword evidence="10" id="KW-0378">Hydrolase</keyword>
<evidence type="ECO:0000256" key="11">
    <source>
        <dbReference type="ARBA" id="ARBA00022839"/>
    </source>
</evidence>
<comment type="catalytic activity">
    <reaction evidence="20">
        <text>ATP + (deoxyribonucleotide)n-3'-hydroxyl + 5'-phospho-(deoxyribonucleotide)m = (deoxyribonucleotide)n+m + AMP + diphosphate.</text>
        <dbReference type="EC" id="6.5.1.1"/>
    </reaction>
</comment>
<keyword evidence="5" id="KW-0548">Nucleotidyltransferase</keyword>
<evidence type="ECO:0000256" key="3">
    <source>
        <dbReference type="ARBA" id="ARBA00022598"/>
    </source>
</evidence>
<evidence type="ECO:0000256" key="15">
    <source>
        <dbReference type="ARBA" id="ARBA00023172"/>
    </source>
</evidence>
<dbReference type="CDD" id="cd04865">
    <property type="entry name" value="LigD_Pol_like_2"/>
    <property type="match status" value="1"/>
</dbReference>
<dbReference type="KEGG" id="grs:C7S20_09415"/>
<accession>A0A2R3Z5C5</accession>
<protein>
    <recommendedName>
        <fullName evidence="2">DNA ligase (ATP)</fullName>
        <ecNumber evidence="2">6.5.1.1</ecNumber>
    </recommendedName>
    <alternativeName>
        <fullName evidence="19">NHEJ DNA polymerase</fullName>
    </alternativeName>
</protein>
<keyword evidence="13" id="KW-0239">DNA-directed DNA polymerase</keyword>